<dbReference type="RefSeq" id="WP_331847210.1">
    <property type="nucleotide sequence ID" value="NZ_JAZHPZ010000006.1"/>
</dbReference>
<proteinExistence type="predicted"/>
<dbReference type="SUPFAM" id="SSF159888">
    <property type="entry name" value="YdhG-like"/>
    <property type="match status" value="1"/>
</dbReference>
<evidence type="ECO:0000259" key="1">
    <source>
        <dbReference type="Pfam" id="PF08818"/>
    </source>
</evidence>
<accession>A0ABU7VVP9</accession>
<organism evidence="2 3">
    <name type="scientific">Paenibacillus haidiansis</name>
    <dbReference type="NCBI Taxonomy" id="1574488"/>
    <lineage>
        <taxon>Bacteria</taxon>
        <taxon>Bacillati</taxon>
        <taxon>Bacillota</taxon>
        <taxon>Bacilli</taxon>
        <taxon>Bacillales</taxon>
        <taxon>Paenibacillaceae</taxon>
        <taxon>Paenibacillus</taxon>
    </lineage>
</organism>
<comment type="caution">
    <text evidence="2">The sequence shown here is derived from an EMBL/GenBank/DDBJ whole genome shotgun (WGS) entry which is preliminary data.</text>
</comment>
<name>A0ABU7VVP9_9BACL</name>
<dbReference type="EMBL" id="JAZHPZ010000006">
    <property type="protein sequence ID" value="MEF2966989.1"/>
    <property type="molecule type" value="Genomic_DNA"/>
</dbReference>
<evidence type="ECO:0000313" key="2">
    <source>
        <dbReference type="EMBL" id="MEF2966989.1"/>
    </source>
</evidence>
<gene>
    <name evidence="2" type="ORF">V3851_14200</name>
</gene>
<keyword evidence="3" id="KW-1185">Reference proteome</keyword>
<dbReference type="InterPro" id="IPR014922">
    <property type="entry name" value="YdhG-like"/>
</dbReference>
<dbReference type="Pfam" id="PF08818">
    <property type="entry name" value="DUF1801"/>
    <property type="match status" value="1"/>
</dbReference>
<protein>
    <submittedName>
        <fullName evidence="2">DUF1801 domain-containing protein</fullName>
    </submittedName>
</protein>
<reference evidence="2 3" key="1">
    <citation type="submission" date="2024-02" db="EMBL/GenBank/DDBJ databases">
        <title>A nitrogen-fixing paenibacillus bacterium.</title>
        <authorList>
            <person name="Zhang W.L."/>
            <person name="Chen S.F."/>
        </authorList>
    </citation>
    <scope>NUCLEOTIDE SEQUENCE [LARGE SCALE GENOMIC DNA]</scope>
    <source>
        <strain evidence="2 3">M1</strain>
    </source>
</reference>
<dbReference type="Gene3D" id="3.90.1150.200">
    <property type="match status" value="1"/>
</dbReference>
<evidence type="ECO:0000313" key="3">
    <source>
        <dbReference type="Proteomes" id="UP001306950"/>
    </source>
</evidence>
<sequence>MNDKPIPFETIDEYISNWPADVQEILQTLRQVIKNAAPDAKETISYQMPTFALHGNLVHFAAYAKHIGFYPDPSGIEAFKRELSEYKHAKGSVQFPIDKPLPYDLISKIVEFRVAENKDKAASKLAGKRKKRN</sequence>
<feature type="domain" description="YdhG-like" evidence="1">
    <location>
        <begin position="23"/>
        <end position="114"/>
    </location>
</feature>
<dbReference type="Proteomes" id="UP001306950">
    <property type="component" value="Unassembled WGS sequence"/>
</dbReference>